<dbReference type="Pfam" id="PF04542">
    <property type="entry name" value="Sigma70_r2"/>
    <property type="match status" value="1"/>
</dbReference>
<accession>B8CJT6</accession>
<evidence type="ECO:0000256" key="2">
    <source>
        <dbReference type="ARBA" id="ARBA00023015"/>
    </source>
</evidence>
<dbReference type="InterPro" id="IPR013325">
    <property type="entry name" value="RNA_pol_sigma_r2"/>
</dbReference>
<dbReference type="PANTHER" id="PTHR43133">
    <property type="entry name" value="RNA POLYMERASE ECF-TYPE SIGMA FACTO"/>
    <property type="match status" value="1"/>
</dbReference>
<evidence type="ECO:0000256" key="4">
    <source>
        <dbReference type="ARBA" id="ARBA00023125"/>
    </source>
</evidence>
<dbReference type="STRING" id="225849.swp_1397"/>
<evidence type="ECO:0000313" key="7">
    <source>
        <dbReference type="EMBL" id="ACJ28183.1"/>
    </source>
</evidence>
<keyword evidence="3" id="KW-0731">Sigma factor</keyword>
<keyword evidence="2" id="KW-0805">Transcription regulation</keyword>
<dbReference type="HOGENOM" id="CLU_047691_9_2_6"/>
<dbReference type="InterPro" id="IPR013324">
    <property type="entry name" value="RNA_pol_sigma_r3/r4-like"/>
</dbReference>
<dbReference type="InterPro" id="IPR007627">
    <property type="entry name" value="RNA_pol_sigma70_r2"/>
</dbReference>
<dbReference type="AlphaFoldDB" id="B8CJT6"/>
<dbReference type="InterPro" id="IPR036388">
    <property type="entry name" value="WH-like_DNA-bd_sf"/>
</dbReference>
<comment type="similarity">
    <text evidence="1">Belongs to the sigma-70 factor family. ECF subfamily.</text>
</comment>
<evidence type="ECO:0000256" key="5">
    <source>
        <dbReference type="ARBA" id="ARBA00023163"/>
    </source>
</evidence>
<reference evidence="7 8" key="1">
    <citation type="journal article" date="2008" name="PLoS ONE">
        <title>Environmental adaptation: genomic analysis of the piezotolerant and psychrotolerant deep-sea iron reducing bacterium Shewanella piezotolerans WP3.</title>
        <authorList>
            <person name="Wang F."/>
            <person name="Wang J."/>
            <person name="Jian H."/>
            <person name="Zhang B."/>
            <person name="Li S."/>
            <person name="Wang F."/>
            <person name="Zeng X."/>
            <person name="Gao L."/>
            <person name="Bartlett D.H."/>
            <person name="Yu J."/>
            <person name="Hu S."/>
            <person name="Xiao X."/>
        </authorList>
    </citation>
    <scope>NUCLEOTIDE SEQUENCE [LARGE SCALE GENOMIC DNA]</scope>
    <source>
        <strain evidence="8">WP3 / JCM 13877</strain>
    </source>
</reference>
<dbReference type="NCBIfam" id="TIGR02937">
    <property type="entry name" value="sigma70-ECF"/>
    <property type="match status" value="1"/>
</dbReference>
<dbReference type="Gene3D" id="1.10.10.10">
    <property type="entry name" value="Winged helix-like DNA-binding domain superfamily/Winged helix DNA-binding domain"/>
    <property type="match status" value="1"/>
</dbReference>
<keyword evidence="4" id="KW-0238">DNA-binding</keyword>
<evidence type="ECO:0000256" key="3">
    <source>
        <dbReference type="ARBA" id="ARBA00023082"/>
    </source>
</evidence>
<dbReference type="GO" id="GO:0003677">
    <property type="term" value="F:DNA binding"/>
    <property type="evidence" value="ECO:0007669"/>
    <property type="project" value="UniProtKB-KW"/>
</dbReference>
<evidence type="ECO:0000256" key="1">
    <source>
        <dbReference type="ARBA" id="ARBA00010641"/>
    </source>
</evidence>
<dbReference type="KEGG" id="swp:swp_1397"/>
<dbReference type="SUPFAM" id="SSF88946">
    <property type="entry name" value="Sigma2 domain of RNA polymerase sigma factors"/>
    <property type="match status" value="1"/>
</dbReference>
<dbReference type="GO" id="GO:0006352">
    <property type="term" value="P:DNA-templated transcription initiation"/>
    <property type="evidence" value="ECO:0007669"/>
    <property type="project" value="InterPro"/>
</dbReference>
<dbReference type="PANTHER" id="PTHR43133:SF8">
    <property type="entry name" value="RNA POLYMERASE SIGMA FACTOR HI_1459-RELATED"/>
    <property type="match status" value="1"/>
</dbReference>
<evidence type="ECO:0000313" key="8">
    <source>
        <dbReference type="Proteomes" id="UP000000753"/>
    </source>
</evidence>
<dbReference type="Proteomes" id="UP000000753">
    <property type="component" value="Chromosome"/>
</dbReference>
<protein>
    <submittedName>
        <fullName evidence="7">Sigma-70 region 2</fullName>
    </submittedName>
</protein>
<proteinExistence type="inferred from homology"/>
<dbReference type="SUPFAM" id="SSF88659">
    <property type="entry name" value="Sigma3 and sigma4 domains of RNA polymerase sigma factors"/>
    <property type="match status" value="1"/>
</dbReference>
<keyword evidence="8" id="KW-1185">Reference proteome</keyword>
<organism evidence="7 8">
    <name type="scientific">Shewanella piezotolerans (strain WP3 / JCM 13877)</name>
    <dbReference type="NCBI Taxonomy" id="225849"/>
    <lineage>
        <taxon>Bacteria</taxon>
        <taxon>Pseudomonadati</taxon>
        <taxon>Pseudomonadota</taxon>
        <taxon>Gammaproteobacteria</taxon>
        <taxon>Alteromonadales</taxon>
        <taxon>Shewanellaceae</taxon>
        <taxon>Shewanella</taxon>
    </lineage>
</organism>
<dbReference type="InterPro" id="IPR014284">
    <property type="entry name" value="RNA_pol_sigma-70_dom"/>
</dbReference>
<feature type="domain" description="RNA polymerase sigma-70 region 2" evidence="6">
    <location>
        <begin position="35"/>
        <end position="101"/>
    </location>
</feature>
<dbReference type="GO" id="GO:0016987">
    <property type="term" value="F:sigma factor activity"/>
    <property type="evidence" value="ECO:0007669"/>
    <property type="project" value="UniProtKB-KW"/>
</dbReference>
<keyword evidence="5" id="KW-0804">Transcription</keyword>
<dbReference type="eggNOG" id="COG1595">
    <property type="taxonomic scope" value="Bacteria"/>
</dbReference>
<dbReference type="InterPro" id="IPR039425">
    <property type="entry name" value="RNA_pol_sigma-70-like"/>
</dbReference>
<dbReference type="EMBL" id="CP000472">
    <property type="protein sequence ID" value="ACJ28183.1"/>
    <property type="molecule type" value="Genomic_DNA"/>
</dbReference>
<sequence length="204" mass="23362">MFEPNPPTDQPVNADPDQVLMLQYASGNARAFELLYSKHKGPLYRYFVRQIYDNQLAEDLYQEAWSRVIKAAANYQAKAKFTTWLYRIAHNLIIDHVRAKKPESSFSDTFEDEQETEFVASCLSESPEQLLQQQKKALLLKDCVKDLPQVQQEAFLLNIEMGFTAATIADIAGATVEATKSRLRYANKGLKACVDLKWQEVEYD</sequence>
<gene>
    <name evidence="7" type="ordered locus">swp_1397</name>
</gene>
<name>B8CJT6_SHEPW</name>
<evidence type="ECO:0000259" key="6">
    <source>
        <dbReference type="Pfam" id="PF04542"/>
    </source>
</evidence>
<dbReference type="Gene3D" id="1.10.1740.10">
    <property type="match status" value="1"/>
</dbReference>